<proteinExistence type="inferred from homology"/>
<comment type="subcellular location">
    <subcellularLocation>
        <location evidence="1">Membrane</location>
        <topology evidence="1">Multi-pass membrane protein</topology>
    </subcellularLocation>
</comment>
<evidence type="ECO:0000256" key="1">
    <source>
        <dbReference type="ARBA" id="ARBA00004141"/>
    </source>
</evidence>
<feature type="transmembrane region" description="Helical" evidence="7">
    <location>
        <begin position="124"/>
        <end position="141"/>
    </location>
</feature>
<dbReference type="PANTHER" id="PTHR43731:SF14">
    <property type="entry name" value="PRESENILIN-ASSOCIATED RHOMBOID-LIKE PROTEIN, MITOCHONDRIAL"/>
    <property type="match status" value="1"/>
</dbReference>
<reference evidence="9 10" key="1">
    <citation type="journal article" date="2015" name="Int. J. Syst. Evol. Microbiol.">
        <title>Novibacillus thermophilus gen. nov., sp. nov., a Gram-staining-negative and moderately thermophilic member of the family Thermoactinomycetaceae.</title>
        <authorList>
            <person name="Yang G."/>
            <person name="Chen J."/>
            <person name="Zhou S."/>
        </authorList>
    </citation>
    <scope>NUCLEOTIDE SEQUENCE [LARGE SCALE GENOMIC DNA]</scope>
    <source>
        <strain evidence="9 10">SG-1</strain>
    </source>
</reference>
<keyword evidence="5 7" id="KW-1133">Transmembrane helix</keyword>
<organism evidence="9 10">
    <name type="scientific">Novibacillus thermophilus</name>
    <dbReference type="NCBI Taxonomy" id="1471761"/>
    <lineage>
        <taxon>Bacteria</taxon>
        <taxon>Bacillati</taxon>
        <taxon>Bacillota</taxon>
        <taxon>Bacilli</taxon>
        <taxon>Bacillales</taxon>
        <taxon>Thermoactinomycetaceae</taxon>
        <taxon>Novibacillus</taxon>
    </lineage>
</organism>
<dbReference type="InterPro" id="IPR022764">
    <property type="entry name" value="Peptidase_S54_rhomboid_dom"/>
</dbReference>
<comment type="similarity">
    <text evidence="2">Belongs to the peptidase S54 family.</text>
</comment>
<evidence type="ECO:0000256" key="7">
    <source>
        <dbReference type="SAM" id="Phobius"/>
    </source>
</evidence>
<evidence type="ECO:0000256" key="3">
    <source>
        <dbReference type="ARBA" id="ARBA00022692"/>
    </source>
</evidence>
<evidence type="ECO:0000313" key="10">
    <source>
        <dbReference type="Proteomes" id="UP000188603"/>
    </source>
</evidence>
<name>A0A1U9K8D7_9BACL</name>
<protein>
    <recommendedName>
        <fullName evidence="8">Peptidase S54 rhomboid domain-containing protein</fullName>
    </recommendedName>
</protein>
<dbReference type="GO" id="GO:0016020">
    <property type="term" value="C:membrane"/>
    <property type="evidence" value="ECO:0007669"/>
    <property type="project" value="UniProtKB-SubCell"/>
</dbReference>
<feature type="transmembrane region" description="Helical" evidence="7">
    <location>
        <begin position="16"/>
        <end position="35"/>
    </location>
</feature>
<dbReference type="InterPro" id="IPR050925">
    <property type="entry name" value="Rhomboid_protease_S54"/>
</dbReference>
<feature type="transmembrane region" description="Helical" evidence="7">
    <location>
        <begin position="100"/>
        <end position="118"/>
    </location>
</feature>
<keyword evidence="3 7" id="KW-0812">Transmembrane</keyword>
<evidence type="ECO:0000256" key="4">
    <source>
        <dbReference type="ARBA" id="ARBA00022801"/>
    </source>
</evidence>
<dbReference type="STRING" id="1471761.B0W44_11475"/>
<dbReference type="RefSeq" id="WP_077720152.1">
    <property type="nucleotide sequence ID" value="NZ_CP019699.1"/>
</dbReference>
<evidence type="ECO:0000256" key="2">
    <source>
        <dbReference type="ARBA" id="ARBA00009045"/>
    </source>
</evidence>
<accession>A0A1U9K8D7</accession>
<dbReference type="Gene3D" id="1.20.1540.10">
    <property type="entry name" value="Rhomboid-like"/>
    <property type="match status" value="1"/>
</dbReference>
<feature type="transmembrane region" description="Helical" evidence="7">
    <location>
        <begin position="153"/>
        <end position="169"/>
    </location>
</feature>
<dbReference type="KEGG" id="ntr:B0W44_11475"/>
<dbReference type="InterPro" id="IPR035952">
    <property type="entry name" value="Rhomboid-like_sf"/>
</dbReference>
<evidence type="ECO:0000256" key="5">
    <source>
        <dbReference type="ARBA" id="ARBA00022989"/>
    </source>
</evidence>
<dbReference type="Pfam" id="PF01694">
    <property type="entry name" value="Rhomboid"/>
    <property type="match status" value="1"/>
</dbReference>
<evidence type="ECO:0000256" key="6">
    <source>
        <dbReference type="ARBA" id="ARBA00023136"/>
    </source>
</evidence>
<evidence type="ECO:0000313" key="9">
    <source>
        <dbReference type="EMBL" id="AQS56291.1"/>
    </source>
</evidence>
<dbReference type="EMBL" id="CP019699">
    <property type="protein sequence ID" value="AQS56291.1"/>
    <property type="molecule type" value="Genomic_DNA"/>
</dbReference>
<dbReference type="OrthoDB" id="9813074at2"/>
<dbReference type="Proteomes" id="UP000188603">
    <property type="component" value="Chromosome"/>
</dbReference>
<keyword evidence="10" id="KW-1185">Reference proteome</keyword>
<evidence type="ECO:0000259" key="8">
    <source>
        <dbReference type="Pfam" id="PF01694"/>
    </source>
</evidence>
<dbReference type="PANTHER" id="PTHR43731">
    <property type="entry name" value="RHOMBOID PROTEASE"/>
    <property type="match status" value="1"/>
</dbReference>
<dbReference type="GO" id="GO:0004252">
    <property type="term" value="F:serine-type endopeptidase activity"/>
    <property type="evidence" value="ECO:0007669"/>
    <property type="project" value="InterPro"/>
</dbReference>
<gene>
    <name evidence="9" type="ORF">B0W44_11475</name>
</gene>
<sequence>MFRQPASTFQSYRRQFPVVTGILAVQLIVFVVMTASGGTTNPEVLVRFGAKVNDLIDQGQWWRLVTPILIHIGLIHLLFNSFALYIFGPTAEWLFGRFRFFLFYGLAGFGGNVASYWFNPYSVSAGASGAIYGLFGMYVYLYWRAKRLVDPDVGKGIVALVVINLLLSFSHGIDLAAHLGGLITGFILTPVFMRHARQRL</sequence>
<feature type="transmembrane region" description="Helical" evidence="7">
    <location>
        <begin position="68"/>
        <end position="88"/>
    </location>
</feature>
<feature type="domain" description="Peptidase S54 rhomboid" evidence="8">
    <location>
        <begin position="58"/>
        <end position="193"/>
    </location>
</feature>
<dbReference type="SUPFAM" id="SSF144091">
    <property type="entry name" value="Rhomboid-like"/>
    <property type="match status" value="1"/>
</dbReference>
<dbReference type="AlphaFoldDB" id="A0A1U9K8D7"/>
<feature type="transmembrane region" description="Helical" evidence="7">
    <location>
        <begin position="175"/>
        <end position="193"/>
    </location>
</feature>
<keyword evidence="4" id="KW-0378">Hydrolase</keyword>
<keyword evidence="6 7" id="KW-0472">Membrane</keyword>